<protein>
    <submittedName>
        <fullName evidence="2">Uncharacterized protein</fullName>
    </submittedName>
</protein>
<accession>A0A0L7LEE4</accession>
<evidence type="ECO:0000313" key="3">
    <source>
        <dbReference type="Proteomes" id="UP000037510"/>
    </source>
</evidence>
<sequence>MSLKSIECVVRELQLTVVSLVNKVELLECKISEQSAIIIKLSSLSDEISTRKSLASAPSTRTPGTSVASRGNAAVPQRTVRRAHIQASAAITEQFSAARKRSDVRADTMIPPKNDAAPTGCPKPSSAKQMALLRDYPAGTPNSAVIVSSDSLKVTDDDQTKNEWQVVSRQRRHKQQRPVVITGTSKDSDDLQSADRLKHIQAWCFKPDTTTESLLKFLNKITEADYTVEKRNIKTDRHASFIIGMPENVYDEVTSPTAWPAGISFSEWFLFRPRSLRGSERAD</sequence>
<name>A0A0L7LEE4_OPEBR</name>
<proteinExistence type="predicted"/>
<dbReference type="EMBL" id="JTDY01001547">
    <property type="protein sequence ID" value="KOB73571.1"/>
    <property type="molecule type" value="Genomic_DNA"/>
</dbReference>
<keyword evidence="3" id="KW-1185">Reference proteome</keyword>
<feature type="region of interest" description="Disordered" evidence="1">
    <location>
        <begin position="157"/>
        <end position="178"/>
    </location>
</feature>
<feature type="compositionally biased region" description="Polar residues" evidence="1">
    <location>
        <begin position="52"/>
        <end position="69"/>
    </location>
</feature>
<dbReference type="Proteomes" id="UP000037510">
    <property type="component" value="Unassembled WGS sequence"/>
</dbReference>
<evidence type="ECO:0000256" key="1">
    <source>
        <dbReference type="SAM" id="MobiDB-lite"/>
    </source>
</evidence>
<dbReference type="AlphaFoldDB" id="A0A0L7LEE4"/>
<evidence type="ECO:0000313" key="2">
    <source>
        <dbReference type="EMBL" id="KOB73571.1"/>
    </source>
</evidence>
<comment type="caution">
    <text evidence="2">The sequence shown here is derived from an EMBL/GenBank/DDBJ whole genome shotgun (WGS) entry which is preliminary data.</text>
</comment>
<reference evidence="2 3" key="1">
    <citation type="journal article" date="2015" name="Genome Biol. Evol.">
        <title>The genome of winter moth (Operophtera brumata) provides a genomic perspective on sexual dimorphism and phenology.</title>
        <authorList>
            <person name="Derks M.F."/>
            <person name="Smit S."/>
            <person name="Salis L."/>
            <person name="Schijlen E."/>
            <person name="Bossers A."/>
            <person name="Mateman C."/>
            <person name="Pijl A.S."/>
            <person name="de Ridder D."/>
            <person name="Groenen M.A."/>
            <person name="Visser M.E."/>
            <person name="Megens H.J."/>
        </authorList>
    </citation>
    <scope>NUCLEOTIDE SEQUENCE [LARGE SCALE GENOMIC DNA]</scope>
    <source>
        <strain evidence="2">WM2013NL</strain>
        <tissue evidence="2">Head and thorax</tissue>
    </source>
</reference>
<organism evidence="2 3">
    <name type="scientific">Operophtera brumata</name>
    <name type="common">Winter moth</name>
    <name type="synonym">Phalaena brumata</name>
    <dbReference type="NCBI Taxonomy" id="104452"/>
    <lineage>
        <taxon>Eukaryota</taxon>
        <taxon>Metazoa</taxon>
        <taxon>Ecdysozoa</taxon>
        <taxon>Arthropoda</taxon>
        <taxon>Hexapoda</taxon>
        <taxon>Insecta</taxon>
        <taxon>Pterygota</taxon>
        <taxon>Neoptera</taxon>
        <taxon>Endopterygota</taxon>
        <taxon>Lepidoptera</taxon>
        <taxon>Glossata</taxon>
        <taxon>Ditrysia</taxon>
        <taxon>Geometroidea</taxon>
        <taxon>Geometridae</taxon>
        <taxon>Larentiinae</taxon>
        <taxon>Operophtera</taxon>
    </lineage>
</organism>
<gene>
    <name evidence="2" type="ORF">OBRU01_07372</name>
</gene>
<feature type="region of interest" description="Disordered" evidence="1">
    <location>
        <begin position="52"/>
        <end position="78"/>
    </location>
</feature>